<proteinExistence type="predicted"/>
<keyword evidence="3 4" id="KW-0040">ANK repeat</keyword>
<evidence type="ECO:0000256" key="5">
    <source>
        <dbReference type="SAM" id="MobiDB-lite"/>
    </source>
</evidence>
<dbReference type="GO" id="GO:0019706">
    <property type="term" value="F:protein-cysteine S-palmitoyltransferase activity"/>
    <property type="evidence" value="ECO:0007669"/>
    <property type="project" value="UniProtKB-EC"/>
</dbReference>
<feature type="region of interest" description="Disordered" evidence="5">
    <location>
        <begin position="1"/>
        <end position="34"/>
    </location>
</feature>
<evidence type="ECO:0000256" key="2">
    <source>
        <dbReference type="ARBA" id="ARBA00022737"/>
    </source>
</evidence>
<dbReference type="SUPFAM" id="SSF48403">
    <property type="entry name" value="Ankyrin repeat"/>
    <property type="match status" value="1"/>
</dbReference>
<keyword evidence="7" id="KW-1185">Reference proteome</keyword>
<dbReference type="Gene3D" id="1.25.40.20">
    <property type="entry name" value="Ankyrin repeat-containing domain"/>
    <property type="match status" value="2"/>
</dbReference>
<dbReference type="OrthoDB" id="20872at2759"/>
<dbReference type="PROSITE" id="PS50088">
    <property type="entry name" value="ANK_REPEAT"/>
    <property type="match status" value="2"/>
</dbReference>
<reference evidence="6 7" key="1">
    <citation type="submission" date="2019-09" db="EMBL/GenBank/DDBJ databases">
        <title>Draft genome of the ectomycorrhizal ascomycete Sphaerosporella brunnea.</title>
        <authorList>
            <consortium name="DOE Joint Genome Institute"/>
            <person name="Benucci G.M."/>
            <person name="Marozzi G."/>
            <person name="Antonielli L."/>
            <person name="Sanchez S."/>
            <person name="Marco P."/>
            <person name="Wang X."/>
            <person name="Falini L.B."/>
            <person name="Barry K."/>
            <person name="Haridas S."/>
            <person name="Lipzen A."/>
            <person name="Labutti K."/>
            <person name="Grigoriev I.V."/>
            <person name="Murat C."/>
            <person name="Martin F."/>
            <person name="Albertini E."/>
            <person name="Donnini D."/>
            <person name="Bonito G."/>
        </authorList>
    </citation>
    <scope>NUCLEOTIDE SEQUENCE [LARGE SCALE GENOMIC DNA]</scope>
    <source>
        <strain evidence="6 7">Sb_GMNB300</strain>
    </source>
</reference>
<dbReference type="InterPro" id="IPR036770">
    <property type="entry name" value="Ankyrin_rpt-contain_sf"/>
</dbReference>
<sequence>MIRNGGPPITSDSHRGDLSARNTARRGHAGSPVSNCRRSTLRLICRLLQLNRLTVFTATTEAVEHGYYLYDINNHVSVLQYLLSVDELLVEYAMIATRPYPNLIAYSAGTLLHFAADSGSDALVRLLVESGTDVLAATKSREPGMVPPYILCWSRDLDIRDGSALRGGQRPRGGGLTAQFAGCQRLGFGRHWHDPAAAAGKTAVALLLNRHGADVSAADQDGTSVLSVLHSAAKGDEVRVRVRLLVENGADVTSLTMRDRQGTPRYAMRAITSTLRWFTYYARRPERLPDGVHDATQARPEWVPDGVHDSIRVRSHSEAKSTILAGVRCLVLASLSDVRAQGAGGGHWELGVNWGWGDKGLELGGL</sequence>
<dbReference type="EMBL" id="VXIS01000170">
    <property type="protein sequence ID" value="KAA8899221.1"/>
    <property type="molecule type" value="Genomic_DNA"/>
</dbReference>
<dbReference type="InParanoid" id="A0A5J5EQ05"/>
<protein>
    <recommendedName>
        <fullName evidence="1">protein S-acyltransferase</fullName>
        <ecNumber evidence="1">2.3.1.225</ecNumber>
    </recommendedName>
</protein>
<feature type="repeat" description="ANK" evidence="4">
    <location>
        <begin position="224"/>
        <end position="257"/>
    </location>
</feature>
<name>A0A5J5EQ05_9PEZI</name>
<evidence type="ECO:0000256" key="1">
    <source>
        <dbReference type="ARBA" id="ARBA00012210"/>
    </source>
</evidence>
<evidence type="ECO:0000313" key="7">
    <source>
        <dbReference type="Proteomes" id="UP000326924"/>
    </source>
</evidence>
<keyword evidence="2" id="KW-0677">Repeat</keyword>
<feature type="repeat" description="ANK" evidence="4">
    <location>
        <begin position="107"/>
        <end position="139"/>
    </location>
</feature>
<dbReference type="InterPro" id="IPR002110">
    <property type="entry name" value="Ankyrin_rpt"/>
</dbReference>
<comment type="caution">
    <text evidence="6">The sequence shown here is derived from an EMBL/GenBank/DDBJ whole genome shotgun (WGS) entry which is preliminary data.</text>
</comment>
<gene>
    <name evidence="6" type="ORF">FN846DRAFT_892512</name>
</gene>
<dbReference type="PANTHER" id="PTHR24161">
    <property type="entry name" value="ANK_REP_REGION DOMAIN-CONTAINING PROTEIN-RELATED"/>
    <property type="match status" value="1"/>
</dbReference>
<organism evidence="6 7">
    <name type="scientific">Sphaerosporella brunnea</name>
    <dbReference type="NCBI Taxonomy" id="1250544"/>
    <lineage>
        <taxon>Eukaryota</taxon>
        <taxon>Fungi</taxon>
        <taxon>Dikarya</taxon>
        <taxon>Ascomycota</taxon>
        <taxon>Pezizomycotina</taxon>
        <taxon>Pezizomycetes</taxon>
        <taxon>Pezizales</taxon>
        <taxon>Pyronemataceae</taxon>
        <taxon>Sphaerosporella</taxon>
    </lineage>
</organism>
<dbReference type="PROSITE" id="PS50297">
    <property type="entry name" value="ANK_REP_REGION"/>
    <property type="match status" value="1"/>
</dbReference>
<dbReference type="EC" id="2.3.1.225" evidence="1"/>
<dbReference type="PANTHER" id="PTHR24161:SF85">
    <property type="entry name" value="PALMITOYLTRANSFERASE HIP14"/>
    <property type="match status" value="1"/>
</dbReference>
<dbReference type="AlphaFoldDB" id="A0A5J5EQ05"/>
<dbReference type="Proteomes" id="UP000326924">
    <property type="component" value="Unassembled WGS sequence"/>
</dbReference>
<evidence type="ECO:0000313" key="6">
    <source>
        <dbReference type="EMBL" id="KAA8899221.1"/>
    </source>
</evidence>
<accession>A0A5J5EQ05</accession>
<evidence type="ECO:0000256" key="4">
    <source>
        <dbReference type="PROSITE-ProRule" id="PRU00023"/>
    </source>
</evidence>
<evidence type="ECO:0000256" key="3">
    <source>
        <dbReference type="ARBA" id="ARBA00023043"/>
    </source>
</evidence>
<dbReference type="Pfam" id="PF00023">
    <property type="entry name" value="Ank"/>
    <property type="match status" value="1"/>
</dbReference>